<evidence type="ECO:0000313" key="1">
    <source>
        <dbReference type="EMBL" id="KAK1946409.1"/>
    </source>
</evidence>
<reference evidence="1" key="1">
    <citation type="submission" date="2023-08" db="EMBL/GenBank/DDBJ databases">
        <title>Reference Genome Resource for the Citrus Pathogen Phytophthora citrophthora.</title>
        <authorList>
            <person name="Moller H."/>
            <person name="Coetzee B."/>
            <person name="Rose L.J."/>
            <person name="Van Niekerk J.M."/>
        </authorList>
    </citation>
    <scope>NUCLEOTIDE SEQUENCE</scope>
    <source>
        <strain evidence="1">STE-U-9442</strain>
    </source>
</reference>
<proteinExistence type="predicted"/>
<comment type="caution">
    <text evidence="1">The sequence shown here is derived from an EMBL/GenBank/DDBJ whole genome shotgun (WGS) entry which is preliminary data.</text>
</comment>
<name>A0AAD9GWI5_9STRA</name>
<protein>
    <submittedName>
        <fullName evidence="1">Uncharacterized protein</fullName>
    </submittedName>
</protein>
<dbReference type="AlphaFoldDB" id="A0AAD9GWI5"/>
<dbReference type="EMBL" id="JASMQC010000003">
    <property type="protein sequence ID" value="KAK1946409.1"/>
    <property type="molecule type" value="Genomic_DNA"/>
</dbReference>
<sequence length="123" mass="14067">MICRAITSDKSWFKGTLQPDQGHTFTYGNGTKKLSCLTLKDVSFNRKCDSNLLSTYYLAQQGFRHFQSKSGDFLFFLGNDFKLLFAAVAIGEVYYLPSEKNTIKHVCLTQRVRKLTTYCRNGI</sequence>
<accession>A0AAD9GWI5</accession>
<evidence type="ECO:0000313" key="2">
    <source>
        <dbReference type="Proteomes" id="UP001259832"/>
    </source>
</evidence>
<dbReference type="Proteomes" id="UP001259832">
    <property type="component" value="Unassembled WGS sequence"/>
</dbReference>
<organism evidence="1 2">
    <name type="scientific">Phytophthora citrophthora</name>
    <dbReference type="NCBI Taxonomy" id="4793"/>
    <lineage>
        <taxon>Eukaryota</taxon>
        <taxon>Sar</taxon>
        <taxon>Stramenopiles</taxon>
        <taxon>Oomycota</taxon>
        <taxon>Peronosporomycetes</taxon>
        <taxon>Peronosporales</taxon>
        <taxon>Peronosporaceae</taxon>
        <taxon>Phytophthora</taxon>
    </lineage>
</organism>
<keyword evidence="2" id="KW-1185">Reference proteome</keyword>
<gene>
    <name evidence="1" type="ORF">P3T76_001962</name>
</gene>